<protein>
    <submittedName>
        <fullName evidence="1">Uncharacterized protein</fullName>
    </submittedName>
</protein>
<evidence type="ECO:0000313" key="2">
    <source>
        <dbReference type="Proteomes" id="UP000198642"/>
    </source>
</evidence>
<dbReference type="Proteomes" id="UP000198642">
    <property type="component" value="Unassembled WGS sequence"/>
</dbReference>
<accession>A0A1I0ZFI0</accession>
<proteinExistence type="predicted"/>
<gene>
    <name evidence="1" type="ORF">SAMN04488072_110123</name>
</gene>
<dbReference type="AlphaFoldDB" id="A0A1I0ZFI0"/>
<organism evidence="1 2">
    <name type="scientific">Lentibacillus halodurans</name>
    <dbReference type="NCBI Taxonomy" id="237679"/>
    <lineage>
        <taxon>Bacteria</taxon>
        <taxon>Bacillati</taxon>
        <taxon>Bacillota</taxon>
        <taxon>Bacilli</taxon>
        <taxon>Bacillales</taxon>
        <taxon>Bacillaceae</taxon>
        <taxon>Lentibacillus</taxon>
    </lineage>
</organism>
<evidence type="ECO:0000313" key="1">
    <source>
        <dbReference type="EMBL" id="SFB22953.1"/>
    </source>
</evidence>
<dbReference type="EMBL" id="FOJW01000010">
    <property type="protein sequence ID" value="SFB22953.1"/>
    <property type="molecule type" value="Genomic_DNA"/>
</dbReference>
<reference evidence="1 2" key="1">
    <citation type="submission" date="2016-10" db="EMBL/GenBank/DDBJ databases">
        <authorList>
            <person name="de Groot N.N."/>
        </authorList>
    </citation>
    <scope>NUCLEOTIDE SEQUENCE [LARGE SCALE GENOMIC DNA]</scope>
    <source>
        <strain evidence="1 2">CGMCC 1.3702</strain>
    </source>
</reference>
<name>A0A1I0ZFI0_9BACI</name>
<sequence>MTIFSKRKCSLDTYKMEADYGVDPLWCSKCGYNLDIDDFPLSDELKSELMN</sequence>
<keyword evidence="2" id="KW-1185">Reference proteome</keyword>